<evidence type="ECO:0000313" key="11">
    <source>
        <dbReference type="EMBL" id="PSN86869.1"/>
    </source>
</evidence>
<dbReference type="InterPro" id="IPR042226">
    <property type="entry name" value="eFR1_2_sf"/>
</dbReference>
<comment type="domain">
    <text evidence="9">The N-terminal domain has the RNA-binding Sm fold. It harbors the endoribonuclease activity.</text>
</comment>
<feature type="domain" description="eRF1/Pelota-like N-terminal" evidence="10">
    <location>
        <begin position="1"/>
        <end position="126"/>
    </location>
</feature>
<dbReference type="EMBL" id="NEXD01000001">
    <property type="protein sequence ID" value="PSN86869.1"/>
    <property type="molecule type" value="Genomic_DNA"/>
</dbReference>
<dbReference type="GO" id="GO:0070481">
    <property type="term" value="P:nuclear-transcribed mRNA catabolic process, non-stop decay"/>
    <property type="evidence" value="ECO:0007669"/>
    <property type="project" value="InterPro"/>
</dbReference>
<organism evidence="11 12">
    <name type="scientific">Candidatus Marsarchaeota G1 archaeon BE_D</name>
    <dbReference type="NCBI Taxonomy" id="1978156"/>
    <lineage>
        <taxon>Archaea</taxon>
        <taxon>Candidatus Marsarchaeota</taxon>
        <taxon>Candidatus Marsarchaeota group 1</taxon>
    </lineage>
</organism>
<evidence type="ECO:0000256" key="3">
    <source>
        <dbReference type="ARBA" id="ARBA00009504"/>
    </source>
</evidence>
<dbReference type="InterPro" id="IPR005140">
    <property type="entry name" value="eRF1_Pelota-like_N"/>
</dbReference>
<dbReference type="Proteomes" id="UP000240569">
    <property type="component" value="Unassembled WGS sequence"/>
</dbReference>
<dbReference type="Gene3D" id="3.30.420.60">
    <property type="entry name" value="eRF1 domain 2"/>
    <property type="match status" value="1"/>
</dbReference>
<comment type="similarity">
    <text evidence="3 9">Belongs to the eukaryotic release factor 1 family. Pelota subfamily.</text>
</comment>
<gene>
    <name evidence="9" type="primary">pelA</name>
    <name evidence="11" type="ORF">B9Q02_00210</name>
</gene>
<protein>
    <recommendedName>
        <fullName evidence="9">Protein pelota homolog</fullName>
        <ecNumber evidence="9">3.1.-.-</ecNumber>
    </recommendedName>
</protein>
<dbReference type="SUPFAM" id="SSF159065">
    <property type="entry name" value="Dom34/Pelota N-terminal domain-like"/>
    <property type="match status" value="1"/>
</dbReference>
<evidence type="ECO:0000256" key="7">
    <source>
        <dbReference type="ARBA" id="ARBA00022759"/>
    </source>
</evidence>
<comment type="function">
    <text evidence="9">May function in recognizing stalled ribosomes, interact with stem-loop structures in stalled mRNA molecules, and effect endonucleolytic cleavage of the mRNA. May play a role in the release non-functional ribosomes and degradation of damaged mRNAs. Has endoribonuclease activity.</text>
</comment>
<dbReference type="EC" id="3.1.-.-" evidence="9"/>
<dbReference type="GO" id="GO:0005737">
    <property type="term" value="C:cytoplasm"/>
    <property type="evidence" value="ECO:0007669"/>
    <property type="project" value="UniProtKB-SubCell"/>
</dbReference>
<dbReference type="SMART" id="SM01194">
    <property type="entry name" value="eRF1_1"/>
    <property type="match status" value="1"/>
</dbReference>
<dbReference type="GO" id="GO:0046872">
    <property type="term" value="F:metal ion binding"/>
    <property type="evidence" value="ECO:0007669"/>
    <property type="project" value="UniProtKB-UniRule"/>
</dbReference>
<dbReference type="Pfam" id="PF26356">
    <property type="entry name" value="Pelota_N"/>
    <property type="match status" value="1"/>
</dbReference>
<proteinExistence type="inferred from homology"/>
<evidence type="ECO:0000256" key="8">
    <source>
        <dbReference type="ARBA" id="ARBA00022801"/>
    </source>
</evidence>
<keyword evidence="4 9" id="KW-0963">Cytoplasm</keyword>
<dbReference type="GO" id="GO:0071025">
    <property type="term" value="P:RNA surveillance"/>
    <property type="evidence" value="ECO:0007669"/>
    <property type="project" value="InterPro"/>
</dbReference>
<dbReference type="SUPFAM" id="SSF55315">
    <property type="entry name" value="L30e-like"/>
    <property type="match status" value="1"/>
</dbReference>
<dbReference type="Gene3D" id="3.30.1330.30">
    <property type="match status" value="1"/>
</dbReference>
<comment type="caution">
    <text evidence="11">The sequence shown here is derived from an EMBL/GenBank/DDBJ whole genome shotgun (WGS) entry which is preliminary data.</text>
</comment>
<comment type="subunit">
    <text evidence="9">Monomer.</text>
</comment>
<dbReference type="GO" id="GO:0016787">
    <property type="term" value="F:hydrolase activity"/>
    <property type="evidence" value="ECO:0007669"/>
    <property type="project" value="UniProtKB-KW"/>
</dbReference>
<dbReference type="Pfam" id="PF03465">
    <property type="entry name" value="eRF1_3"/>
    <property type="match status" value="1"/>
</dbReference>
<dbReference type="InterPro" id="IPR038069">
    <property type="entry name" value="Pelota/DOM34_N"/>
</dbReference>
<keyword evidence="5 9" id="KW-0540">Nuclease</keyword>
<name>A0A2R6AKG5_9ARCH</name>
<dbReference type="InterPro" id="IPR029064">
    <property type="entry name" value="Ribosomal_eL30-like_sf"/>
</dbReference>
<dbReference type="GO" id="GO:0070966">
    <property type="term" value="P:nuclear-transcribed mRNA catabolic process, no-go decay"/>
    <property type="evidence" value="ECO:0007669"/>
    <property type="project" value="InterPro"/>
</dbReference>
<dbReference type="InterPro" id="IPR058547">
    <property type="entry name" value="Pelota_N"/>
</dbReference>
<evidence type="ECO:0000256" key="5">
    <source>
        <dbReference type="ARBA" id="ARBA00022722"/>
    </source>
</evidence>
<keyword evidence="6 9" id="KW-0479">Metal-binding</keyword>
<evidence type="ECO:0000313" key="12">
    <source>
        <dbReference type="Proteomes" id="UP000240569"/>
    </source>
</evidence>
<evidence type="ECO:0000256" key="6">
    <source>
        <dbReference type="ARBA" id="ARBA00022723"/>
    </source>
</evidence>
<evidence type="ECO:0000256" key="4">
    <source>
        <dbReference type="ARBA" id="ARBA00022490"/>
    </source>
</evidence>
<dbReference type="AlphaFoldDB" id="A0A2R6AKG5"/>
<dbReference type="PANTHER" id="PTHR10853:SF0">
    <property type="entry name" value="PROTEIN PELOTA HOMOLOG"/>
    <property type="match status" value="1"/>
</dbReference>
<evidence type="ECO:0000259" key="10">
    <source>
        <dbReference type="SMART" id="SM01194"/>
    </source>
</evidence>
<comment type="cofactor">
    <cofactor evidence="1 9">
        <name>a divalent metal cation</name>
        <dbReference type="ChEBI" id="CHEBI:60240"/>
    </cofactor>
</comment>
<dbReference type="InterPro" id="IPR023521">
    <property type="entry name" value="Pelota_arc"/>
</dbReference>
<dbReference type="Gene3D" id="2.30.30.870">
    <property type="entry name" value="Pelota, domain A"/>
    <property type="match status" value="1"/>
</dbReference>
<accession>A0A2R6AKG5</accession>
<dbReference type="GO" id="GO:0032790">
    <property type="term" value="P:ribosome disassembly"/>
    <property type="evidence" value="ECO:0007669"/>
    <property type="project" value="TreeGrafter"/>
</dbReference>
<dbReference type="SUPFAM" id="SSF53137">
    <property type="entry name" value="Translational machinery components"/>
    <property type="match status" value="1"/>
</dbReference>
<reference evidence="11 12" key="1">
    <citation type="submission" date="2017-04" db="EMBL/GenBank/DDBJ databases">
        <title>Novel microbial lineages endemic to geothermal iron-oxide mats fill important gaps in the evolutionary history of Archaea.</title>
        <authorList>
            <person name="Jay Z.J."/>
            <person name="Beam J.P."/>
            <person name="Dlakic M."/>
            <person name="Rusch D.B."/>
            <person name="Kozubal M.A."/>
            <person name="Inskeep W.P."/>
        </authorList>
    </citation>
    <scope>NUCLEOTIDE SEQUENCE [LARGE SCALE GENOMIC DNA]</scope>
    <source>
        <strain evidence="11">BE_D</strain>
    </source>
</reference>
<dbReference type="HAMAP" id="MF_01853">
    <property type="entry name" value="PelO"/>
    <property type="match status" value="1"/>
</dbReference>
<dbReference type="GO" id="GO:0004519">
    <property type="term" value="F:endonuclease activity"/>
    <property type="evidence" value="ECO:0007669"/>
    <property type="project" value="UniProtKB-UniRule"/>
</dbReference>
<keyword evidence="7 9" id="KW-0255">Endonuclease</keyword>
<evidence type="ECO:0000256" key="1">
    <source>
        <dbReference type="ARBA" id="ARBA00001968"/>
    </source>
</evidence>
<dbReference type="InterPro" id="IPR004405">
    <property type="entry name" value="TF_pelota"/>
</dbReference>
<evidence type="ECO:0000256" key="9">
    <source>
        <dbReference type="HAMAP-Rule" id="MF_01853"/>
    </source>
</evidence>
<dbReference type="GO" id="GO:0070651">
    <property type="term" value="P:nonfunctional rRNA decay"/>
    <property type="evidence" value="ECO:0007669"/>
    <property type="project" value="TreeGrafter"/>
</dbReference>
<evidence type="ECO:0000256" key="2">
    <source>
        <dbReference type="ARBA" id="ARBA00004496"/>
    </source>
</evidence>
<dbReference type="InterPro" id="IPR005142">
    <property type="entry name" value="eRF1_3"/>
</dbReference>
<dbReference type="PANTHER" id="PTHR10853">
    <property type="entry name" value="PELOTA"/>
    <property type="match status" value="1"/>
</dbReference>
<keyword evidence="8 9" id="KW-0378">Hydrolase</keyword>
<sequence length="354" mass="40074">MRVLSFNQKEGTVSLQITNTNDLWVLETLLTKGCEVESKTTRMIKSRDGTERGERIATKLRIKVEKVSYEPFTDSLRATGRVVSDPDEIGVLGSYHTLVIRVGSIVTIIKDTWSKSELDELKRENSLNPLLIISVDYDEVALAKLWDYGVQILGTWFLERPGKQDEKIDEKLETQIIKLATELKNYIENSGLLVFAGPTHLKEKIRNQLFSMLGMRAKDLQWYLLDTSYGGTAGIKEAVEKVLEKSFVQKIRIGYEIRTLERLMNELLSDDGRALIGLSDVKKAIEMGVVKELIVSARMFKDKYEELIPLIVKAESFGAKIVFVSEHHEKGEELIGLGGIAAILRFPIKFYNTS</sequence>
<comment type="subcellular location">
    <subcellularLocation>
        <location evidence="2 9">Cytoplasm</location>
    </subcellularLocation>
</comment>